<dbReference type="EMBL" id="FUXL01000024">
    <property type="protein sequence ID" value="SKA38158.1"/>
    <property type="molecule type" value="Genomic_DNA"/>
</dbReference>
<dbReference type="AlphaFoldDB" id="A0A1T4TDA6"/>
<sequence>MEERLRFMARLLEREGVGDVGREFGISMKTGYKIYNHYKDEDIETLTDRSRRPVR</sequence>
<evidence type="ECO:0000313" key="3">
    <source>
        <dbReference type="Proteomes" id="UP000190135"/>
    </source>
</evidence>
<protein>
    <submittedName>
        <fullName evidence="2">Leucine-zipper of insertion element IS481</fullName>
    </submittedName>
</protein>
<feature type="domain" description="Insertion element IS150 protein InsJ-like helix-turn-helix" evidence="1">
    <location>
        <begin position="3"/>
        <end position="53"/>
    </location>
</feature>
<dbReference type="InterPro" id="IPR009057">
    <property type="entry name" value="Homeodomain-like_sf"/>
</dbReference>
<dbReference type="Proteomes" id="UP000190135">
    <property type="component" value="Unassembled WGS sequence"/>
</dbReference>
<name>A0A1T4TDA6_9HYPH</name>
<dbReference type="STRING" id="1365950.SAMN05428963_12427"/>
<dbReference type="Pfam" id="PF13518">
    <property type="entry name" value="HTH_28"/>
    <property type="match status" value="1"/>
</dbReference>
<evidence type="ECO:0000259" key="1">
    <source>
        <dbReference type="Pfam" id="PF13518"/>
    </source>
</evidence>
<keyword evidence="3" id="KW-1185">Reference proteome</keyword>
<reference evidence="2 3" key="1">
    <citation type="submission" date="2017-02" db="EMBL/GenBank/DDBJ databases">
        <authorList>
            <person name="Peterson S.W."/>
        </authorList>
    </citation>
    <scope>NUCLEOTIDE SEQUENCE [LARGE SCALE GENOMIC DNA]</scope>
    <source>
        <strain evidence="2 3">USBA 369</strain>
    </source>
</reference>
<dbReference type="InterPro" id="IPR055247">
    <property type="entry name" value="InsJ-like_HTH"/>
</dbReference>
<organism evidence="2 3">
    <name type="scientific">Consotaella salsifontis</name>
    <dbReference type="NCBI Taxonomy" id="1365950"/>
    <lineage>
        <taxon>Bacteria</taxon>
        <taxon>Pseudomonadati</taxon>
        <taxon>Pseudomonadota</taxon>
        <taxon>Alphaproteobacteria</taxon>
        <taxon>Hyphomicrobiales</taxon>
        <taxon>Aurantimonadaceae</taxon>
        <taxon>Consotaella</taxon>
    </lineage>
</organism>
<evidence type="ECO:0000313" key="2">
    <source>
        <dbReference type="EMBL" id="SKA38158.1"/>
    </source>
</evidence>
<proteinExistence type="predicted"/>
<gene>
    <name evidence="2" type="ORF">SAMN05428963_12427</name>
</gene>
<accession>A0A1T4TDA6</accession>
<dbReference type="SUPFAM" id="SSF46689">
    <property type="entry name" value="Homeodomain-like"/>
    <property type="match status" value="1"/>
</dbReference>